<dbReference type="GO" id="GO:0003700">
    <property type="term" value="F:DNA-binding transcription factor activity"/>
    <property type="evidence" value="ECO:0007669"/>
    <property type="project" value="InterPro"/>
</dbReference>
<dbReference type="InterPro" id="IPR009057">
    <property type="entry name" value="Homeodomain-like_sf"/>
</dbReference>
<dbReference type="SMART" id="SM00342">
    <property type="entry name" value="HTH_ARAC"/>
    <property type="match status" value="1"/>
</dbReference>
<dbReference type="PANTHER" id="PTHR47894">
    <property type="entry name" value="HTH-TYPE TRANSCRIPTIONAL REGULATOR GADX"/>
    <property type="match status" value="1"/>
</dbReference>
<dbReference type="Gene3D" id="1.10.10.60">
    <property type="entry name" value="Homeodomain-like"/>
    <property type="match status" value="1"/>
</dbReference>
<protein>
    <submittedName>
        <fullName evidence="5">Helix-turn-helix domain-containing protein</fullName>
    </submittedName>
</protein>
<evidence type="ECO:0000313" key="5">
    <source>
        <dbReference type="EMBL" id="QIS06545.1"/>
    </source>
</evidence>
<dbReference type="GO" id="GO:0005829">
    <property type="term" value="C:cytosol"/>
    <property type="evidence" value="ECO:0007669"/>
    <property type="project" value="TreeGrafter"/>
</dbReference>
<sequence length="342" mass="37524">MAIMGRAAGLRGYRELVDELGGDGAALLRRFGIAPEAPDSDDAILTTESMGWALEVAATELACPDFGLRLATRQDLSLLGPLAVAVLNAATVGGALACLQRYLFIQHAGLTIELGPDPAKQRGVLALHYRDLAEASSFSQGIDHGAGLLHRYIDRAVGGEYGLRTVHLPHAQRAPLARYLEFFGADVRFDMQTTLFRFPADLLVRPLVDPDPMLHKLAMDYLDRNYAGLERTMTARVRLAVDRALLESSADISTVADMLTIGERSLQRALAAEGTTFTAVLDTARRDATYRLLCETDLPMGRITALVGLREQSALTRVVRRWYGTTPQRIRAEARERVRPTR</sequence>
<reference evidence="5 6" key="1">
    <citation type="journal article" date="2019" name="ACS Chem. Biol.">
        <title>Identification and Mobilization of a Cryptic Antibiotic Biosynthesis Gene Locus from a Human-Pathogenic Nocardia Isolate.</title>
        <authorList>
            <person name="Herisse M."/>
            <person name="Ishida K."/>
            <person name="Porter J.L."/>
            <person name="Howden B."/>
            <person name="Hertweck C."/>
            <person name="Stinear T.P."/>
            <person name="Pidot S.J."/>
        </authorList>
    </citation>
    <scope>NUCLEOTIDE SEQUENCE [LARGE SCALE GENOMIC DNA]</scope>
    <source>
        <strain evidence="5 6">AUSMDU00024985</strain>
    </source>
</reference>
<organism evidence="5 6">
    <name type="scientific">Nocardia brasiliensis</name>
    <dbReference type="NCBI Taxonomy" id="37326"/>
    <lineage>
        <taxon>Bacteria</taxon>
        <taxon>Bacillati</taxon>
        <taxon>Actinomycetota</taxon>
        <taxon>Actinomycetes</taxon>
        <taxon>Mycobacteriales</taxon>
        <taxon>Nocardiaceae</taxon>
        <taxon>Nocardia</taxon>
    </lineage>
</organism>
<accession>A0A6G9Y010</accession>
<name>A0A6G9Y010_NOCBR</name>
<evidence type="ECO:0000313" key="6">
    <source>
        <dbReference type="Proteomes" id="UP000501705"/>
    </source>
</evidence>
<dbReference type="RefSeq" id="WP_167465565.1">
    <property type="nucleotide sequence ID" value="NZ_CP046171.1"/>
</dbReference>
<proteinExistence type="predicted"/>
<dbReference type="InterPro" id="IPR032687">
    <property type="entry name" value="AraC-type_N"/>
</dbReference>
<evidence type="ECO:0000259" key="4">
    <source>
        <dbReference type="PROSITE" id="PS01124"/>
    </source>
</evidence>
<dbReference type="Pfam" id="PF12833">
    <property type="entry name" value="HTH_18"/>
    <property type="match status" value="1"/>
</dbReference>
<dbReference type="Pfam" id="PF12625">
    <property type="entry name" value="Arabinose_bd"/>
    <property type="match status" value="1"/>
</dbReference>
<dbReference type="AlphaFoldDB" id="A0A6G9Y010"/>
<feature type="domain" description="HTH araC/xylS-type" evidence="4">
    <location>
        <begin position="235"/>
        <end position="333"/>
    </location>
</feature>
<dbReference type="EMBL" id="CP046171">
    <property type="protein sequence ID" value="QIS06545.1"/>
    <property type="molecule type" value="Genomic_DNA"/>
</dbReference>
<dbReference type="SUPFAM" id="SSF46689">
    <property type="entry name" value="Homeodomain-like"/>
    <property type="match status" value="1"/>
</dbReference>
<dbReference type="PANTHER" id="PTHR47894:SF4">
    <property type="entry name" value="HTH-TYPE TRANSCRIPTIONAL REGULATOR GADX"/>
    <property type="match status" value="1"/>
</dbReference>
<evidence type="ECO:0000256" key="1">
    <source>
        <dbReference type="ARBA" id="ARBA00023015"/>
    </source>
</evidence>
<dbReference type="Proteomes" id="UP000501705">
    <property type="component" value="Chromosome"/>
</dbReference>
<keyword evidence="2" id="KW-0238">DNA-binding</keyword>
<gene>
    <name evidence="5" type="ORF">F5X71_33365</name>
</gene>
<evidence type="ECO:0000256" key="3">
    <source>
        <dbReference type="ARBA" id="ARBA00023163"/>
    </source>
</evidence>
<evidence type="ECO:0000256" key="2">
    <source>
        <dbReference type="ARBA" id="ARBA00023125"/>
    </source>
</evidence>
<keyword evidence="1" id="KW-0805">Transcription regulation</keyword>
<dbReference type="InterPro" id="IPR018060">
    <property type="entry name" value="HTH_AraC"/>
</dbReference>
<dbReference type="PROSITE" id="PS01124">
    <property type="entry name" value="HTH_ARAC_FAMILY_2"/>
    <property type="match status" value="1"/>
</dbReference>
<dbReference type="GO" id="GO:0000976">
    <property type="term" value="F:transcription cis-regulatory region binding"/>
    <property type="evidence" value="ECO:0007669"/>
    <property type="project" value="TreeGrafter"/>
</dbReference>
<keyword evidence="3" id="KW-0804">Transcription</keyword>